<sequence>MQVMCLIRDSMSNRSFNTKSKPAVPKDSPKRQYQRSPVFISGHWIASMSYNHIMVDPVSILQKWEGGHSTTVLCVGVGTDGLLVSGAEKGALTLWNDEGVNLGQLKLVGEDDVTCVTFSPLAANKVYVSHGENVSLLDTRFLKNVLACYHISEDEINCLSVNETDSFLAAADDLGAVKILDLSCGKIRCSLHRHSNICSSVAFLHNRPQSLVSCGLDMQVMLWSLQKTHPLWVLNMQELNDKKQSQQQNSSQLFNPPLVHTVSVADCGNSIIISCTVINPHLEPVPVIQYIRQNVPPDIKSEPDMAVQHVTKRMEKDGNADAITLDGGDIYEAGLINYNLHPIIAEDYGENDANCYYAVAVVKKGTGFSFKELKGKKSCHTGLGKSAGWNVPIGALISNGLLAWNGTSEETIESAVSRFFSASCVPGAEKELYPKLCQLCKKNCVRSHDEPYYDYEGAFQCLKDGKGDVAFVKHLTVQGADKDEYELLCEDGTRKPINEYKSCFFARIPAHAVVTRKDADLADKIWTYLEEARQKFPNLFKSSYYGGKNLMFKDSTVKLVKAPENMNSFFYLGAKYTSVIRSLTKTSDQKESRSTHGTIKWCYISHYEKNKCDAWSIASADDQGNAKIDCVKGESVEDCVGMIMRKEADAVTMDGGYIFSAGACGLVPVMSEVYEGSYYAVAVVRKDSGLTWETLKGKKSCHTAFGRTAGWNIPMGIIAKDVGDCSFMNYFTKSCAPGADKNSNLCSLCRGSGLDPENKCSASGSEIYYGYSGAFRCLAEGAGDVAFVKQTTIPENTDGRNPADWAKNLKSSDFMLLCYNGQQKTAAPNDYANCNLAQTAAHAVMTRPESRNDVVRFLKEQQEKFGKNGSEKESFQMFKSETKDLLFKDSTICLSEIPPDQNYKNFLSEEYYNAILGLKKCSHTAGINAIF</sequence>
<gene>
    <name evidence="10" type="primary">Tf1</name>
    <name evidence="10" type="ORF">GTO96_0001103</name>
</gene>
<dbReference type="Pfam" id="PF00400">
    <property type="entry name" value="WD40"/>
    <property type="match status" value="1"/>
</dbReference>
<dbReference type="SUPFAM" id="SSF53850">
    <property type="entry name" value="Periplasmic binding protein-like II"/>
    <property type="match status" value="2"/>
</dbReference>
<dbReference type="InterPro" id="IPR001680">
    <property type="entry name" value="WD40_rpt"/>
</dbReference>
<dbReference type="GO" id="GO:0005615">
    <property type="term" value="C:extracellular space"/>
    <property type="evidence" value="ECO:0007669"/>
    <property type="project" value="TreeGrafter"/>
</dbReference>
<dbReference type="PANTHER" id="PTHR11485">
    <property type="entry name" value="TRANSFERRIN"/>
    <property type="match status" value="1"/>
</dbReference>
<organism evidence="10 11">
    <name type="scientific">Polypterus senegalus</name>
    <name type="common">Senegal bichir</name>
    <dbReference type="NCBI Taxonomy" id="55291"/>
    <lineage>
        <taxon>Eukaryota</taxon>
        <taxon>Metazoa</taxon>
        <taxon>Chordata</taxon>
        <taxon>Craniata</taxon>
        <taxon>Vertebrata</taxon>
        <taxon>Euteleostomi</taxon>
        <taxon>Actinopterygii</taxon>
        <taxon>Polypteriformes</taxon>
        <taxon>Polypteridae</taxon>
        <taxon>Polypterus</taxon>
    </lineage>
</organism>
<dbReference type="InterPro" id="IPR015943">
    <property type="entry name" value="WD40/YVTN_repeat-like_dom_sf"/>
</dbReference>
<name>A0A8X7X7N3_POLSE</name>
<dbReference type="GO" id="GO:0005769">
    <property type="term" value="C:early endosome"/>
    <property type="evidence" value="ECO:0007669"/>
    <property type="project" value="TreeGrafter"/>
</dbReference>
<dbReference type="GO" id="GO:0019731">
    <property type="term" value="P:antibacterial humoral response"/>
    <property type="evidence" value="ECO:0007669"/>
    <property type="project" value="TreeGrafter"/>
</dbReference>
<comment type="caution">
    <text evidence="10">The sequence shown here is derived from an EMBL/GenBank/DDBJ whole genome shotgun (WGS) entry which is preliminary data.</text>
</comment>
<dbReference type="FunFam" id="3.40.190.10:FF:000095">
    <property type="entry name" value="Lactotransferrin"/>
    <property type="match status" value="2"/>
</dbReference>
<dbReference type="PROSITE" id="PS00205">
    <property type="entry name" value="TRANSFERRIN_LIKE_1"/>
    <property type="match status" value="2"/>
</dbReference>
<dbReference type="InterPro" id="IPR036322">
    <property type="entry name" value="WD40_repeat_dom_sf"/>
</dbReference>
<feature type="non-terminal residue" evidence="10">
    <location>
        <position position="931"/>
    </location>
</feature>
<dbReference type="Gene3D" id="3.40.190.10">
    <property type="entry name" value="Periplasmic binding protein-like II"/>
    <property type="match status" value="4"/>
</dbReference>
<protein>
    <submittedName>
        <fullName evidence="10">TRFE1 protein</fullName>
    </submittedName>
</protein>
<keyword evidence="3" id="KW-0410">Iron transport</keyword>
<reference evidence="10 11" key="1">
    <citation type="journal article" date="2021" name="Cell">
        <title>Tracing the genetic footprints of vertebrate landing in non-teleost ray-finned fishes.</title>
        <authorList>
            <person name="Bi X."/>
            <person name="Wang K."/>
            <person name="Yang L."/>
            <person name="Pan H."/>
            <person name="Jiang H."/>
            <person name="Wei Q."/>
            <person name="Fang M."/>
            <person name="Yu H."/>
            <person name="Zhu C."/>
            <person name="Cai Y."/>
            <person name="He Y."/>
            <person name="Gan X."/>
            <person name="Zeng H."/>
            <person name="Yu D."/>
            <person name="Zhu Y."/>
            <person name="Jiang H."/>
            <person name="Qiu Q."/>
            <person name="Yang H."/>
            <person name="Zhang Y.E."/>
            <person name="Wang W."/>
            <person name="Zhu M."/>
            <person name="He S."/>
            <person name="Zhang G."/>
        </authorList>
    </citation>
    <scope>NUCLEOTIDE SEQUENCE [LARGE SCALE GENOMIC DNA]</scope>
    <source>
        <strain evidence="10">Bchr_013</strain>
    </source>
</reference>
<dbReference type="PROSITE" id="PS51408">
    <property type="entry name" value="TRANSFERRIN_LIKE_4"/>
    <property type="match status" value="2"/>
</dbReference>
<feature type="domain" description="Transferrin-like" evidence="9">
    <location>
        <begin position="599"/>
        <end position="920"/>
    </location>
</feature>
<evidence type="ECO:0000313" key="11">
    <source>
        <dbReference type="Proteomes" id="UP000886611"/>
    </source>
</evidence>
<dbReference type="InterPro" id="IPR001156">
    <property type="entry name" value="Transferrin-like_dom"/>
</dbReference>
<dbReference type="Gene3D" id="2.130.10.10">
    <property type="entry name" value="YVTN repeat-like/Quinoprotein amine dehydrogenase"/>
    <property type="match status" value="1"/>
</dbReference>
<evidence type="ECO:0000313" key="10">
    <source>
        <dbReference type="EMBL" id="KAG2462445.1"/>
    </source>
</evidence>
<dbReference type="EMBL" id="JAATIS010004040">
    <property type="protein sequence ID" value="KAG2462445.1"/>
    <property type="molecule type" value="Genomic_DNA"/>
</dbReference>
<dbReference type="InterPro" id="IPR018195">
    <property type="entry name" value="Transferrin_Fe_BS"/>
</dbReference>
<dbReference type="SUPFAM" id="SSF50978">
    <property type="entry name" value="WD40 repeat-like"/>
    <property type="match status" value="1"/>
</dbReference>
<dbReference type="Proteomes" id="UP000886611">
    <property type="component" value="Unassembled WGS sequence"/>
</dbReference>
<evidence type="ECO:0000256" key="8">
    <source>
        <dbReference type="ARBA" id="ARBA00023065"/>
    </source>
</evidence>
<keyword evidence="2" id="KW-0813">Transport</keyword>
<keyword evidence="8" id="KW-0406">Ion transport</keyword>
<dbReference type="SMART" id="SM00320">
    <property type="entry name" value="WD40"/>
    <property type="match status" value="4"/>
</dbReference>
<evidence type="ECO:0000256" key="5">
    <source>
        <dbReference type="ARBA" id="ARBA00022723"/>
    </source>
</evidence>
<feature type="non-terminal residue" evidence="10">
    <location>
        <position position="1"/>
    </location>
</feature>
<evidence type="ECO:0000256" key="2">
    <source>
        <dbReference type="ARBA" id="ARBA00022448"/>
    </source>
</evidence>
<dbReference type="PROSITE" id="PS00207">
    <property type="entry name" value="TRANSFERRIN_LIKE_3"/>
    <property type="match status" value="1"/>
</dbReference>
<evidence type="ECO:0000259" key="9">
    <source>
        <dbReference type="PROSITE" id="PS51408"/>
    </source>
</evidence>
<proteinExistence type="predicted"/>
<dbReference type="SMART" id="SM00094">
    <property type="entry name" value="TR_FER"/>
    <property type="match status" value="2"/>
</dbReference>
<dbReference type="PRINTS" id="PR00422">
    <property type="entry name" value="TRANSFERRIN"/>
</dbReference>
<dbReference type="PROSITE" id="PS00206">
    <property type="entry name" value="TRANSFERRIN_LIKE_2"/>
    <property type="match status" value="2"/>
</dbReference>
<evidence type="ECO:0000256" key="6">
    <source>
        <dbReference type="ARBA" id="ARBA00022737"/>
    </source>
</evidence>
<evidence type="ECO:0000256" key="1">
    <source>
        <dbReference type="ARBA" id="ARBA00004613"/>
    </source>
</evidence>
<keyword evidence="11" id="KW-1185">Reference proteome</keyword>
<dbReference type="GO" id="GO:0055037">
    <property type="term" value="C:recycling endosome"/>
    <property type="evidence" value="ECO:0007669"/>
    <property type="project" value="TreeGrafter"/>
</dbReference>
<dbReference type="PANTHER" id="PTHR11485:SF31">
    <property type="entry name" value="SEROTRANSFERRIN"/>
    <property type="match status" value="1"/>
</dbReference>
<dbReference type="AlphaFoldDB" id="A0A8X7X7N3"/>
<dbReference type="Pfam" id="PF00405">
    <property type="entry name" value="Transferrin"/>
    <property type="match status" value="2"/>
</dbReference>
<dbReference type="GO" id="GO:0005886">
    <property type="term" value="C:plasma membrane"/>
    <property type="evidence" value="ECO:0007669"/>
    <property type="project" value="TreeGrafter"/>
</dbReference>
<dbReference type="GO" id="GO:0046872">
    <property type="term" value="F:metal ion binding"/>
    <property type="evidence" value="ECO:0007669"/>
    <property type="project" value="UniProtKB-KW"/>
</dbReference>
<keyword evidence="5" id="KW-0479">Metal-binding</keyword>
<evidence type="ECO:0000256" key="7">
    <source>
        <dbReference type="ARBA" id="ARBA00023004"/>
    </source>
</evidence>
<evidence type="ECO:0000256" key="4">
    <source>
        <dbReference type="ARBA" id="ARBA00022525"/>
    </source>
</evidence>
<keyword evidence="4" id="KW-0964">Secreted</keyword>
<comment type="subcellular location">
    <subcellularLocation>
        <location evidence="1">Secreted</location>
    </subcellularLocation>
</comment>
<dbReference type="GO" id="GO:0006826">
    <property type="term" value="P:iron ion transport"/>
    <property type="evidence" value="ECO:0007669"/>
    <property type="project" value="UniProtKB-KW"/>
</dbReference>
<keyword evidence="7" id="KW-0408">Iron</keyword>
<accession>A0A8X7X7N3</accession>
<keyword evidence="6" id="KW-0677">Repeat</keyword>
<feature type="domain" description="Transferrin-like" evidence="9">
    <location>
        <begin position="272"/>
        <end position="585"/>
    </location>
</feature>
<evidence type="ECO:0000256" key="3">
    <source>
        <dbReference type="ARBA" id="ARBA00022496"/>
    </source>
</evidence>